<feature type="transmembrane region" description="Helical" evidence="2">
    <location>
        <begin position="42"/>
        <end position="60"/>
    </location>
</feature>
<evidence type="ECO:0000256" key="2">
    <source>
        <dbReference type="SAM" id="Phobius"/>
    </source>
</evidence>
<evidence type="ECO:0000313" key="4">
    <source>
        <dbReference type="Proteomes" id="UP000327179"/>
    </source>
</evidence>
<dbReference type="Pfam" id="PF11666">
    <property type="entry name" value="DUF2933"/>
    <property type="match status" value="1"/>
</dbReference>
<dbReference type="RefSeq" id="WP_151133789.1">
    <property type="nucleotide sequence ID" value="NZ_CP043311.1"/>
</dbReference>
<evidence type="ECO:0000256" key="1">
    <source>
        <dbReference type="SAM" id="MobiDB-lite"/>
    </source>
</evidence>
<keyword evidence="2" id="KW-0472">Membrane</keyword>
<feature type="transmembrane region" description="Helical" evidence="2">
    <location>
        <begin position="20"/>
        <end position="36"/>
    </location>
</feature>
<name>A0A5J6QR21_9GAMM</name>
<keyword evidence="2" id="KW-1133">Transmembrane helix</keyword>
<keyword evidence="2" id="KW-0812">Transmembrane</keyword>
<protein>
    <submittedName>
        <fullName evidence="3">DUF2933 domain-containing protein</fullName>
    </submittedName>
</protein>
<feature type="region of interest" description="Disordered" evidence="1">
    <location>
        <begin position="64"/>
        <end position="83"/>
    </location>
</feature>
<dbReference type="EMBL" id="CP043311">
    <property type="protein sequence ID" value="QEY63139.1"/>
    <property type="molecule type" value="Genomic_DNA"/>
</dbReference>
<reference evidence="3 4" key="1">
    <citation type="submission" date="2019-08" db="EMBL/GenBank/DDBJ databases">
        <title>Whole-genome Sequencing of e-waste polymer degrading bacterium Pseudomonas sp. strain PE08.</title>
        <authorList>
            <person name="Kirdat K."/>
            <person name="Debbarma P."/>
            <person name="Narawade N."/>
            <person name="Suyal D."/>
            <person name="Thorat V."/>
            <person name="Shouche Y."/>
            <person name="Goel R."/>
            <person name="Yadav A."/>
        </authorList>
    </citation>
    <scope>NUCLEOTIDE SEQUENCE [LARGE SCALE GENOMIC DNA]</scope>
    <source>
        <strain evidence="3 4">PE08</strain>
    </source>
</reference>
<gene>
    <name evidence="3" type="ORF">FXN65_14100</name>
</gene>
<dbReference type="InterPro" id="IPR021682">
    <property type="entry name" value="DUF2933"/>
</dbReference>
<sequence>MNASFPPNQSPPSFWRSKPGIALGMLLVIALFYLAREHYGHISQLLPYAILLLCPLLHLFGHHHGGHSHHGETGDTPKEGKRG</sequence>
<feature type="compositionally biased region" description="Basic and acidic residues" evidence="1">
    <location>
        <begin position="69"/>
        <end position="83"/>
    </location>
</feature>
<keyword evidence="4" id="KW-1185">Reference proteome</keyword>
<dbReference type="Proteomes" id="UP000327179">
    <property type="component" value="Chromosome"/>
</dbReference>
<accession>A0A5J6QR21</accession>
<dbReference type="AlphaFoldDB" id="A0A5J6QR21"/>
<proteinExistence type="predicted"/>
<evidence type="ECO:0000313" key="3">
    <source>
        <dbReference type="EMBL" id="QEY63139.1"/>
    </source>
</evidence>
<dbReference type="KEGG" id="plal:FXN65_14100"/>
<organism evidence="3 4">
    <name type="scientific">Metapseudomonas lalkuanensis</name>
    <dbReference type="NCBI Taxonomy" id="2604832"/>
    <lineage>
        <taxon>Bacteria</taxon>
        <taxon>Pseudomonadati</taxon>
        <taxon>Pseudomonadota</taxon>
        <taxon>Gammaproteobacteria</taxon>
        <taxon>Pseudomonadales</taxon>
        <taxon>Pseudomonadaceae</taxon>
        <taxon>Metapseudomonas</taxon>
    </lineage>
</organism>